<evidence type="ECO:0008006" key="3">
    <source>
        <dbReference type="Google" id="ProtNLM"/>
    </source>
</evidence>
<organism evidence="1 2">
    <name type="scientific">Jeotgalibacillus haloalkalitolerans</name>
    <dbReference type="NCBI Taxonomy" id="3104292"/>
    <lineage>
        <taxon>Bacteria</taxon>
        <taxon>Bacillati</taxon>
        <taxon>Bacillota</taxon>
        <taxon>Bacilli</taxon>
        <taxon>Bacillales</taxon>
        <taxon>Caryophanaceae</taxon>
        <taxon>Jeotgalibacillus</taxon>
    </lineage>
</organism>
<accession>A0ABU5KMZ8</accession>
<comment type="caution">
    <text evidence="1">The sequence shown here is derived from an EMBL/GenBank/DDBJ whole genome shotgun (WGS) entry which is preliminary data.</text>
</comment>
<protein>
    <recommendedName>
        <fullName evidence="3">DUF4860 domain-containing protein</fullName>
    </recommendedName>
</protein>
<evidence type="ECO:0000313" key="2">
    <source>
        <dbReference type="Proteomes" id="UP001292084"/>
    </source>
</evidence>
<evidence type="ECO:0000313" key="1">
    <source>
        <dbReference type="EMBL" id="MDZ5712638.1"/>
    </source>
</evidence>
<keyword evidence="2" id="KW-1185">Reference proteome</keyword>
<proteinExistence type="predicted"/>
<dbReference type="EMBL" id="JAXQNN010000003">
    <property type="protein sequence ID" value="MDZ5712638.1"/>
    <property type="molecule type" value="Genomic_DNA"/>
</dbReference>
<reference evidence="1 2" key="1">
    <citation type="submission" date="2023-12" db="EMBL/GenBank/DDBJ databases">
        <title>Jeotgalibacillus haloalkaliphilus sp. nov., a novel salt-tolerant bacteria, isolated from the estuary of the Fenhe River into the Yellow River.</title>
        <authorList>
            <person name="Li Y."/>
        </authorList>
    </citation>
    <scope>NUCLEOTIDE SEQUENCE [LARGE SCALE GENOMIC DNA]</scope>
    <source>
        <strain evidence="1 2">HH7-29</strain>
    </source>
</reference>
<gene>
    <name evidence="1" type="ORF">UFB30_10415</name>
</gene>
<sequence>MRRILWIAFYLFVFLAAFGIVAFFNQSEQSLNIEEQLANLTDDYAGILDEVDTEYGKLTFFALENGDDSGVGLALFAEGEDGWVREESTYHMNSEGTYSSDGFDLQNGNKVVYAYGNHEPIEGVSEVPADRILDAAVGEVHYMIVPQGEEVNIDMPDDEQA</sequence>
<dbReference type="Proteomes" id="UP001292084">
    <property type="component" value="Unassembled WGS sequence"/>
</dbReference>
<dbReference type="RefSeq" id="WP_322421621.1">
    <property type="nucleotide sequence ID" value="NZ_JAXQNN010000003.1"/>
</dbReference>
<name>A0ABU5KMZ8_9BACL</name>